<feature type="compositionally biased region" description="Polar residues" evidence="1">
    <location>
        <begin position="40"/>
        <end position="58"/>
    </location>
</feature>
<dbReference type="VEuPathDB" id="FungiDB:FUN_017358"/>
<organism evidence="4 5">
    <name type="scientific">Rhizophagus irregularis</name>
    <dbReference type="NCBI Taxonomy" id="588596"/>
    <lineage>
        <taxon>Eukaryota</taxon>
        <taxon>Fungi</taxon>
        <taxon>Fungi incertae sedis</taxon>
        <taxon>Mucoromycota</taxon>
        <taxon>Glomeromycotina</taxon>
        <taxon>Glomeromycetes</taxon>
        <taxon>Glomerales</taxon>
        <taxon>Glomeraceae</taxon>
        <taxon>Rhizophagus</taxon>
    </lineage>
</organism>
<protein>
    <submittedName>
        <fullName evidence="4">Uncharacterized protein</fullName>
    </submittedName>
</protein>
<dbReference type="Proteomes" id="UP000233469">
    <property type="component" value="Unassembled WGS sequence"/>
</dbReference>
<dbReference type="AlphaFoldDB" id="A0A2N1N7B3"/>
<dbReference type="EMBL" id="LLXL01007448">
    <property type="protein sequence ID" value="PKK55511.1"/>
    <property type="molecule type" value="Genomic_DNA"/>
</dbReference>
<evidence type="ECO:0000313" key="3">
    <source>
        <dbReference type="EMBL" id="PKK61719.1"/>
    </source>
</evidence>
<accession>A0A2N1N7B3</accession>
<feature type="region of interest" description="Disordered" evidence="1">
    <location>
        <begin position="29"/>
        <end position="151"/>
    </location>
</feature>
<name>A0A2N1N7B3_9GLOM</name>
<dbReference type="VEuPathDB" id="FungiDB:RhiirA1_467262"/>
<dbReference type="EMBL" id="LLXL01000683">
    <property type="protein sequence ID" value="PKK69832.1"/>
    <property type="molecule type" value="Genomic_DNA"/>
</dbReference>
<reference evidence="4 5" key="2">
    <citation type="submission" date="2017-10" db="EMBL/GenBank/DDBJ databases">
        <title>Extensive intraspecific genome diversity in a model arbuscular mycorrhizal fungus.</title>
        <authorList>
            <person name="Chen E.C.H."/>
            <person name="Morin E."/>
            <person name="Baudet D."/>
            <person name="Noel J."/>
            <person name="Ndikumana S."/>
            <person name="Charron P."/>
            <person name="St-Onge C."/>
            <person name="Giorgi J."/>
            <person name="Grigoriev I.V."/>
            <person name="Roux C."/>
            <person name="Martin F.M."/>
            <person name="Corradi N."/>
        </authorList>
    </citation>
    <scope>NUCLEOTIDE SEQUENCE [LARGE SCALE GENOMIC DNA]</scope>
    <source>
        <strain evidence="4 5">C2</strain>
    </source>
</reference>
<feature type="compositionally biased region" description="Acidic residues" evidence="1">
    <location>
        <begin position="121"/>
        <end position="147"/>
    </location>
</feature>
<feature type="compositionally biased region" description="Polar residues" evidence="1">
    <location>
        <begin position="76"/>
        <end position="85"/>
    </location>
</feature>
<gene>
    <name evidence="4" type="ORF">RhiirC2_712344</name>
    <name evidence="3" type="ORF">RhiirC2_791398</name>
    <name evidence="2" type="ORF">RhiirC2_802211</name>
</gene>
<dbReference type="EMBL" id="LLXL01002129">
    <property type="protein sequence ID" value="PKK61719.1"/>
    <property type="molecule type" value="Genomic_DNA"/>
</dbReference>
<evidence type="ECO:0000256" key="1">
    <source>
        <dbReference type="SAM" id="MobiDB-lite"/>
    </source>
</evidence>
<evidence type="ECO:0000313" key="4">
    <source>
        <dbReference type="EMBL" id="PKK69832.1"/>
    </source>
</evidence>
<evidence type="ECO:0000313" key="2">
    <source>
        <dbReference type="EMBL" id="PKK55511.1"/>
    </source>
</evidence>
<sequence>MAFFCSCRYCKINSINGSGRWLSTKKTFKKHQKKEKANTEKINGSETESDNESISSCNESEKREFEDDELDKSDTSSDNSLSYNDNVPKDVPKENYDDESNMPFPDSEDYNNNNPRLDDKDYNEDNDNSGLDNEDYDDEMNNIETESDCSKASEISLYNSEENDESTEDKEFEESKMTNISDGTVDTMFVNCDFDNSINCIN</sequence>
<evidence type="ECO:0000313" key="5">
    <source>
        <dbReference type="Proteomes" id="UP000233469"/>
    </source>
</evidence>
<comment type="caution">
    <text evidence="4">The sequence shown here is derived from an EMBL/GenBank/DDBJ whole genome shotgun (WGS) entry which is preliminary data.</text>
</comment>
<proteinExistence type="predicted"/>
<reference evidence="4 5" key="1">
    <citation type="submission" date="2016-04" db="EMBL/GenBank/DDBJ databases">
        <title>Genome analyses suggest a sexual origin of heterokaryosis in a supposedly ancient asexual fungus.</title>
        <authorList>
            <person name="Ropars J."/>
            <person name="Sedzielewska K."/>
            <person name="Noel J."/>
            <person name="Charron P."/>
            <person name="Farinelli L."/>
            <person name="Marton T."/>
            <person name="Kruger M."/>
            <person name="Pelin A."/>
            <person name="Brachmann A."/>
            <person name="Corradi N."/>
        </authorList>
    </citation>
    <scope>NUCLEOTIDE SEQUENCE [LARGE SCALE GENOMIC DNA]</scope>
    <source>
        <strain evidence="4 5">C2</strain>
    </source>
</reference>